<keyword evidence="2" id="KW-1185">Reference proteome</keyword>
<accession>A0A9D3V6X1</accession>
<name>A0A9D3V6X1_9ROSI</name>
<evidence type="ECO:0000313" key="2">
    <source>
        <dbReference type="Proteomes" id="UP000828251"/>
    </source>
</evidence>
<proteinExistence type="predicted"/>
<reference evidence="1 2" key="1">
    <citation type="journal article" date="2021" name="Plant Biotechnol. J.">
        <title>Multi-omics assisted identification of the key and species-specific regulatory components of drought-tolerant mechanisms in Gossypium stocksii.</title>
        <authorList>
            <person name="Yu D."/>
            <person name="Ke L."/>
            <person name="Zhang D."/>
            <person name="Wu Y."/>
            <person name="Sun Y."/>
            <person name="Mei J."/>
            <person name="Sun J."/>
            <person name="Sun Y."/>
        </authorList>
    </citation>
    <scope>NUCLEOTIDE SEQUENCE [LARGE SCALE GENOMIC DNA]</scope>
    <source>
        <strain evidence="2">cv. E1</strain>
        <tissue evidence="1">Leaf</tissue>
    </source>
</reference>
<evidence type="ECO:0000313" key="1">
    <source>
        <dbReference type="EMBL" id="KAH1073286.1"/>
    </source>
</evidence>
<dbReference type="AlphaFoldDB" id="A0A9D3V6X1"/>
<dbReference type="Proteomes" id="UP000828251">
    <property type="component" value="Unassembled WGS sequence"/>
</dbReference>
<comment type="caution">
    <text evidence="1">The sequence shown here is derived from an EMBL/GenBank/DDBJ whole genome shotgun (WGS) entry which is preliminary data.</text>
</comment>
<organism evidence="1 2">
    <name type="scientific">Gossypium stocksii</name>
    <dbReference type="NCBI Taxonomy" id="47602"/>
    <lineage>
        <taxon>Eukaryota</taxon>
        <taxon>Viridiplantae</taxon>
        <taxon>Streptophyta</taxon>
        <taxon>Embryophyta</taxon>
        <taxon>Tracheophyta</taxon>
        <taxon>Spermatophyta</taxon>
        <taxon>Magnoliopsida</taxon>
        <taxon>eudicotyledons</taxon>
        <taxon>Gunneridae</taxon>
        <taxon>Pentapetalae</taxon>
        <taxon>rosids</taxon>
        <taxon>malvids</taxon>
        <taxon>Malvales</taxon>
        <taxon>Malvaceae</taxon>
        <taxon>Malvoideae</taxon>
        <taxon>Gossypium</taxon>
    </lineage>
</organism>
<sequence>MRAVIIVCLMIVIPKRVRFKEKEVDSVEMLVDPMPTPTLSWKDLFQRKTIDLSGGTGGCCGEDFDFVEGDFTRTTVNEIPAVDFFDRV</sequence>
<gene>
    <name evidence="1" type="ORF">J1N35_025614</name>
</gene>
<dbReference type="OrthoDB" id="10339443at2759"/>
<protein>
    <submittedName>
        <fullName evidence="1">Uncharacterized protein</fullName>
    </submittedName>
</protein>
<dbReference type="EMBL" id="JAIQCV010000008">
    <property type="protein sequence ID" value="KAH1073286.1"/>
    <property type="molecule type" value="Genomic_DNA"/>
</dbReference>